<keyword evidence="5" id="KW-0963">Cytoplasm</keyword>
<sequence>MLRVGLTGGTGAGKTTAARRLAARGAVVVDADALAREVVAPGTPGLAAVVAAFGEGVLGPDGALDRPALGRVVFADADRRRELEAITHPLVRRRRDELVAAAPDDAVVVDDIPLLVETGRAAEWPLVAVVDAPAEVRVARLVASRGLPAEDAWARVRAQADDDGRRAAADVVLDGAGDVAALERQVDALWEERLLPFEEHLRHGRRAPRPDHAVLVAPDPTWPAQAARVLARVRRAAGDRARSVDHVGSTSVPGLPAKDVLDVQVVVDDLATAGAVADDLRAAGLVRPPGEWWDELPEGPRPKAFATEADRARPVNCHVRVAGGQERDVLALRDLLRRDPAERDAYAALKARLAAEPHDSVDHYAERKGPWIRAALARARG</sequence>
<dbReference type="CDD" id="cd02022">
    <property type="entry name" value="DPCK"/>
    <property type="match status" value="1"/>
</dbReference>
<comment type="similarity">
    <text evidence="5">Belongs to the CoaE family.</text>
</comment>
<keyword evidence="8" id="KW-1185">Reference proteome</keyword>
<dbReference type="UniPathway" id="UPA00241">
    <property type="reaction ID" value="UER00356"/>
</dbReference>
<accession>A0A3N1HS83</accession>
<organism evidence="7 8">
    <name type="scientific">Pseudokineococcus lusitanus</name>
    <dbReference type="NCBI Taxonomy" id="763993"/>
    <lineage>
        <taxon>Bacteria</taxon>
        <taxon>Bacillati</taxon>
        <taxon>Actinomycetota</taxon>
        <taxon>Actinomycetes</taxon>
        <taxon>Kineosporiales</taxon>
        <taxon>Kineosporiaceae</taxon>
        <taxon>Pseudokineococcus</taxon>
    </lineage>
</organism>
<dbReference type="GO" id="GO:0015937">
    <property type="term" value="P:coenzyme A biosynthetic process"/>
    <property type="evidence" value="ECO:0007669"/>
    <property type="project" value="UniProtKB-UniRule"/>
</dbReference>
<gene>
    <name evidence="5" type="primary">coaE</name>
    <name evidence="7" type="ORF">EDC03_0030</name>
</gene>
<dbReference type="GO" id="GO:0005524">
    <property type="term" value="F:ATP binding"/>
    <property type="evidence" value="ECO:0007669"/>
    <property type="project" value="UniProtKB-UniRule"/>
</dbReference>
<evidence type="ECO:0000313" key="7">
    <source>
        <dbReference type="EMBL" id="ROP45428.1"/>
    </source>
</evidence>
<keyword evidence="5 7" id="KW-0418">Kinase</keyword>
<dbReference type="PANTHER" id="PTHR34822:SF1">
    <property type="entry name" value="GRPB FAMILY PROTEIN"/>
    <property type="match status" value="1"/>
</dbReference>
<dbReference type="Gene3D" id="3.40.50.300">
    <property type="entry name" value="P-loop containing nucleotide triphosphate hydrolases"/>
    <property type="match status" value="1"/>
</dbReference>
<dbReference type="PROSITE" id="PS51219">
    <property type="entry name" value="DPCK"/>
    <property type="match status" value="1"/>
</dbReference>
<dbReference type="RefSeq" id="WP_123378215.1">
    <property type="nucleotide sequence ID" value="NZ_RJKN01000001.1"/>
</dbReference>
<evidence type="ECO:0000313" key="8">
    <source>
        <dbReference type="Proteomes" id="UP000276232"/>
    </source>
</evidence>
<dbReference type="EMBL" id="RJKN01000001">
    <property type="protein sequence ID" value="ROP45428.1"/>
    <property type="molecule type" value="Genomic_DNA"/>
</dbReference>
<comment type="similarity">
    <text evidence="1">In the N-terminal section; belongs to the CoaE family.</text>
</comment>
<dbReference type="FunCoup" id="A0A3N1HS83">
    <property type="interactions" value="85"/>
</dbReference>
<evidence type="ECO:0000256" key="6">
    <source>
        <dbReference type="NCBIfam" id="TIGR00152"/>
    </source>
</evidence>
<dbReference type="SUPFAM" id="SSF52540">
    <property type="entry name" value="P-loop containing nucleoside triphosphate hydrolases"/>
    <property type="match status" value="1"/>
</dbReference>
<comment type="subcellular location">
    <subcellularLocation>
        <location evidence="5">Cytoplasm</location>
    </subcellularLocation>
</comment>
<comment type="similarity">
    <text evidence="2">In the C-terminal section; belongs to the UPF0157 (GrpB) family.</text>
</comment>
<dbReference type="SUPFAM" id="SSF81301">
    <property type="entry name" value="Nucleotidyltransferase"/>
    <property type="match status" value="1"/>
</dbReference>
<dbReference type="InterPro" id="IPR027417">
    <property type="entry name" value="P-loop_NTPase"/>
</dbReference>
<evidence type="ECO:0000256" key="2">
    <source>
        <dbReference type="ARBA" id="ARBA00011058"/>
    </source>
</evidence>
<reference evidence="7 8" key="1">
    <citation type="journal article" date="2015" name="Stand. Genomic Sci.">
        <title>Genomic Encyclopedia of Bacterial and Archaeal Type Strains, Phase III: the genomes of soil and plant-associated and newly described type strains.</title>
        <authorList>
            <person name="Whitman W.B."/>
            <person name="Woyke T."/>
            <person name="Klenk H.P."/>
            <person name="Zhou Y."/>
            <person name="Lilburn T.G."/>
            <person name="Beck B.J."/>
            <person name="De Vos P."/>
            <person name="Vandamme P."/>
            <person name="Eisen J.A."/>
            <person name="Garrity G."/>
            <person name="Hugenholtz P."/>
            <person name="Kyrpides N.C."/>
        </authorList>
    </citation>
    <scope>NUCLEOTIDE SEQUENCE [LARGE SCALE GENOMIC DNA]</scope>
    <source>
        <strain evidence="7 8">CECT 7306</strain>
    </source>
</reference>
<dbReference type="Gene3D" id="3.30.460.10">
    <property type="entry name" value="Beta Polymerase, domain 2"/>
    <property type="match status" value="1"/>
</dbReference>
<comment type="function">
    <text evidence="5">Catalyzes the phosphorylation of the 3'-hydroxyl group of dephosphocoenzyme A to form coenzyme A.</text>
</comment>
<dbReference type="InterPro" id="IPR043519">
    <property type="entry name" value="NT_sf"/>
</dbReference>
<keyword evidence="5" id="KW-0808">Transferase</keyword>
<feature type="binding site" evidence="5">
    <location>
        <begin position="11"/>
        <end position="16"/>
    </location>
    <ligand>
        <name>ATP</name>
        <dbReference type="ChEBI" id="CHEBI:30616"/>
    </ligand>
</feature>
<dbReference type="InterPro" id="IPR001977">
    <property type="entry name" value="Depp_CoAkinase"/>
</dbReference>
<dbReference type="AlphaFoldDB" id="A0A3N1HS83"/>
<dbReference type="GO" id="GO:0005737">
    <property type="term" value="C:cytoplasm"/>
    <property type="evidence" value="ECO:0007669"/>
    <property type="project" value="UniProtKB-SubCell"/>
</dbReference>
<evidence type="ECO:0000256" key="4">
    <source>
        <dbReference type="ARBA" id="ARBA00022840"/>
    </source>
</evidence>
<dbReference type="GO" id="GO:0004140">
    <property type="term" value="F:dephospho-CoA kinase activity"/>
    <property type="evidence" value="ECO:0007669"/>
    <property type="project" value="UniProtKB-UniRule"/>
</dbReference>
<dbReference type="InterPro" id="IPR007344">
    <property type="entry name" value="GrpB/CoaE"/>
</dbReference>
<dbReference type="OrthoDB" id="9812943at2"/>
<proteinExistence type="inferred from homology"/>
<dbReference type="Proteomes" id="UP000276232">
    <property type="component" value="Unassembled WGS sequence"/>
</dbReference>
<keyword evidence="3 5" id="KW-0547">Nucleotide-binding</keyword>
<dbReference type="InParanoid" id="A0A3N1HS83"/>
<evidence type="ECO:0000256" key="5">
    <source>
        <dbReference type="HAMAP-Rule" id="MF_00376"/>
    </source>
</evidence>
<dbReference type="PANTHER" id="PTHR34822">
    <property type="entry name" value="GRPB DOMAIN PROTEIN (AFU_ORTHOLOGUE AFUA_1G01530)"/>
    <property type="match status" value="1"/>
</dbReference>
<comment type="catalytic activity">
    <reaction evidence="5">
        <text>3'-dephospho-CoA + ATP = ADP + CoA + H(+)</text>
        <dbReference type="Rhea" id="RHEA:18245"/>
        <dbReference type="ChEBI" id="CHEBI:15378"/>
        <dbReference type="ChEBI" id="CHEBI:30616"/>
        <dbReference type="ChEBI" id="CHEBI:57287"/>
        <dbReference type="ChEBI" id="CHEBI:57328"/>
        <dbReference type="ChEBI" id="CHEBI:456216"/>
        <dbReference type="EC" id="2.7.1.24"/>
    </reaction>
</comment>
<keyword evidence="5" id="KW-0173">Coenzyme A biosynthesis</keyword>
<dbReference type="NCBIfam" id="TIGR00152">
    <property type="entry name" value="dephospho-CoA kinase"/>
    <property type="match status" value="1"/>
</dbReference>
<dbReference type="NCBIfam" id="NF002879">
    <property type="entry name" value="PRK03333.1"/>
    <property type="match status" value="1"/>
</dbReference>
<dbReference type="HAMAP" id="MF_00376">
    <property type="entry name" value="Dephospho_CoA_kinase"/>
    <property type="match status" value="1"/>
</dbReference>
<comment type="pathway">
    <text evidence="5">Cofactor biosynthesis; coenzyme A biosynthesis; CoA from (R)-pantothenate: step 5/5.</text>
</comment>
<dbReference type="Pfam" id="PF01121">
    <property type="entry name" value="CoaE"/>
    <property type="match status" value="1"/>
</dbReference>
<dbReference type="Pfam" id="PF04229">
    <property type="entry name" value="GrpB"/>
    <property type="match status" value="1"/>
</dbReference>
<evidence type="ECO:0000256" key="1">
    <source>
        <dbReference type="ARBA" id="ARBA00008826"/>
    </source>
</evidence>
<evidence type="ECO:0000256" key="3">
    <source>
        <dbReference type="ARBA" id="ARBA00022741"/>
    </source>
</evidence>
<protein>
    <recommendedName>
        <fullName evidence="5 6">Dephospho-CoA kinase</fullName>
        <ecNumber evidence="5 6">2.7.1.24</ecNumber>
    </recommendedName>
    <alternativeName>
        <fullName evidence="5">Dephosphocoenzyme A kinase</fullName>
    </alternativeName>
</protein>
<comment type="caution">
    <text evidence="7">The sequence shown here is derived from an EMBL/GenBank/DDBJ whole genome shotgun (WGS) entry which is preliminary data.</text>
</comment>
<keyword evidence="4 5" id="KW-0067">ATP-binding</keyword>
<name>A0A3N1HS83_9ACTN</name>
<dbReference type="EC" id="2.7.1.24" evidence="5 6"/>